<organism evidence="1 2">
    <name type="scientific">Palleronia abyssalis</name>
    <dbReference type="NCBI Taxonomy" id="1501240"/>
    <lineage>
        <taxon>Bacteria</taxon>
        <taxon>Pseudomonadati</taxon>
        <taxon>Pseudomonadota</taxon>
        <taxon>Alphaproteobacteria</taxon>
        <taxon>Rhodobacterales</taxon>
        <taxon>Roseobacteraceae</taxon>
        <taxon>Palleronia</taxon>
    </lineage>
</organism>
<keyword evidence="1" id="KW-0808">Transferase</keyword>
<dbReference type="Proteomes" id="UP000244912">
    <property type="component" value="Unassembled WGS sequence"/>
</dbReference>
<keyword evidence="2" id="KW-1185">Reference proteome</keyword>
<dbReference type="RefSeq" id="WP_108895095.1">
    <property type="nucleotide sequence ID" value="NZ_ONZF01000008.1"/>
</dbReference>
<dbReference type="PANTHER" id="PTHR31480">
    <property type="entry name" value="BIFUNCTIONAL LYCOPENE CYCLASE/PHYTOENE SYNTHASE"/>
    <property type="match status" value="1"/>
</dbReference>
<dbReference type="OrthoDB" id="9807580at2"/>
<dbReference type="EC" id="2.5.1.99" evidence="1"/>
<sequence length="294" mass="32866">MTLTETREAEIDNRVHRAQRIAELDSAAGAENFPVASRLLPARHRKRVIAFYRYARYADDIADTPRAQRAEQLAQLDRLEEALVGRDGPGVGMDLFRALGEGRADCDKMALDAARQLLVAFRRDVDGTRCADWADLMSYCDHSAAPVGRFLLAIHGEDSRTYPPSDALCAVLQVLNHCQDISSDWQNLGRRYLPGDWMQEEGADDHNLSRSRMPPPLQRVLERTLQSCDALLDRAAPLPRLISARGLRAQAGATLFLARRLRARLHGADPLARRVALQRPDFLRAGIVGLWSAR</sequence>
<dbReference type="AlphaFoldDB" id="A0A2R8BYT0"/>
<dbReference type="InterPro" id="IPR002060">
    <property type="entry name" value="Squ/phyt_synthse"/>
</dbReference>
<dbReference type="InterPro" id="IPR008949">
    <property type="entry name" value="Isoprenoid_synthase_dom_sf"/>
</dbReference>
<dbReference type="Pfam" id="PF00494">
    <property type="entry name" value="SQS_PSY"/>
    <property type="match status" value="1"/>
</dbReference>
<reference evidence="1 2" key="1">
    <citation type="submission" date="2018-03" db="EMBL/GenBank/DDBJ databases">
        <authorList>
            <person name="Keele B.F."/>
        </authorList>
    </citation>
    <scope>NUCLEOTIDE SEQUENCE [LARGE SCALE GENOMIC DNA]</scope>
    <source>
        <strain evidence="1 2">CECT 8504</strain>
    </source>
</reference>
<gene>
    <name evidence="1" type="primary">crtB_3</name>
    <name evidence="1" type="ORF">PAA8504_03143</name>
</gene>
<dbReference type="SFLD" id="SFLDS00005">
    <property type="entry name" value="Isoprenoid_Synthase_Type_I"/>
    <property type="match status" value="1"/>
</dbReference>
<protein>
    <submittedName>
        <fullName evidence="1">All-trans-phytoene synthase</fullName>
        <ecNumber evidence="1">2.5.1.99</ecNumber>
    </submittedName>
</protein>
<dbReference type="SFLD" id="SFLDG01018">
    <property type="entry name" value="Squalene/Phytoene_Synthase_Lik"/>
    <property type="match status" value="1"/>
</dbReference>
<dbReference type="SUPFAM" id="SSF48576">
    <property type="entry name" value="Terpenoid synthases"/>
    <property type="match status" value="1"/>
</dbReference>
<evidence type="ECO:0000313" key="1">
    <source>
        <dbReference type="EMBL" id="SPJ25292.1"/>
    </source>
</evidence>
<name>A0A2R8BYT0_9RHOB</name>
<evidence type="ECO:0000313" key="2">
    <source>
        <dbReference type="Proteomes" id="UP000244912"/>
    </source>
</evidence>
<proteinExistence type="predicted"/>
<dbReference type="GO" id="GO:0016765">
    <property type="term" value="F:transferase activity, transferring alkyl or aryl (other than methyl) groups"/>
    <property type="evidence" value="ECO:0007669"/>
    <property type="project" value="UniProtKB-ARBA"/>
</dbReference>
<accession>A0A2R8BYT0</accession>
<dbReference type="Gene3D" id="1.10.600.10">
    <property type="entry name" value="Farnesyl Diphosphate Synthase"/>
    <property type="match status" value="1"/>
</dbReference>
<dbReference type="EMBL" id="ONZF01000008">
    <property type="protein sequence ID" value="SPJ25292.1"/>
    <property type="molecule type" value="Genomic_DNA"/>
</dbReference>